<feature type="region of interest" description="Disordered" evidence="2">
    <location>
        <begin position="477"/>
        <end position="507"/>
    </location>
</feature>
<dbReference type="InterPro" id="IPR050503">
    <property type="entry name" value="cAMP-dep_PK_reg_su-like"/>
</dbReference>
<dbReference type="GO" id="GO:0034236">
    <property type="term" value="F:protein kinase A catalytic subunit binding"/>
    <property type="evidence" value="ECO:0007669"/>
    <property type="project" value="TreeGrafter"/>
</dbReference>
<dbReference type="EMBL" id="GG662656">
    <property type="protein sequence ID" value="EAR97883.2"/>
    <property type="molecule type" value="Genomic_DNA"/>
</dbReference>
<gene>
    <name evidence="4" type="ORF">TTHERM_00279680</name>
</gene>
<dbReference type="STRING" id="312017.I7LVC8"/>
<evidence type="ECO:0000256" key="2">
    <source>
        <dbReference type="SAM" id="MobiDB-lite"/>
    </source>
</evidence>
<feature type="coiled-coil region" evidence="1">
    <location>
        <begin position="1376"/>
        <end position="1403"/>
    </location>
</feature>
<dbReference type="InParanoid" id="I7LVC8"/>
<dbReference type="SUPFAM" id="SSF51206">
    <property type="entry name" value="cAMP-binding domain-like"/>
    <property type="match status" value="2"/>
</dbReference>
<evidence type="ECO:0000313" key="5">
    <source>
        <dbReference type="Proteomes" id="UP000009168"/>
    </source>
</evidence>
<evidence type="ECO:0000259" key="3">
    <source>
        <dbReference type="PROSITE" id="PS50042"/>
    </source>
</evidence>
<dbReference type="RefSeq" id="XP_001018128.2">
    <property type="nucleotide sequence ID" value="XM_001018128.2"/>
</dbReference>
<keyword evidence="1" id="KW-0175">Coiled coil</keyword>
<feature type="compositionally biased region" description="Polar residues" evidence="2">
    <location>
        <begin position="477"/>
        <end position="497"/>
    </location>
</feature>
<accession>I7LVC8</accession>
<dbReference type="GO" id="GO:0005952">
    <property type="term" value="C:cAMP-dependent protein kinase complex"/>
    <property type="evidence" value="ECO:0007669"/>
    <property type="project" value="InterPro"/>
</dbReference>
<dbReference type="PROSITE" id="PS50042">
    <property type="entry name" value="CNMP_BINDING_3"/>
    <property type="match status" value="2"/>
</dbReference>
<dbReference type="Gene3D" id="2.60.120.10">
    <property type="entry name" value="Jelly Rolls"/>
    <property type="match status" value="2"/>
</dbReference>
<dbReference type="Proteomes" id="UP000009168">
    <property type="component" value="Unassembled WGS sequence"/>
</dbReference>
<dbReference type="InterPro" id="IPR018490">
    <property type="entry name" value="cNMP-bd_dom_sf"/>
</dbReference>
<feature type="compositionally biased region" description="Polar residues" evidence="2">
    <location>
        <begin position="904"/>
        <end position="924"/>
    </location>
</feature>
<dbReference type="GeneID" id="7843246"/>
<proteinExistence type="predicted"/>
<feature type="compositionally biased region" description="Basic and acidic residues" evidence="2">
    <location>
        <begin position="498"/>
        <end position="507"/>
    </location>
</feature>
<evidence type="ECO:0000256" key="1">
    <source>
        <dbReference type="SAM" id="Coils"/>
    </source>
</evidence>
<organism evidence="4 5">
    <name type="scientific">Tetrahymena thermophila (strain SB210)</name>
    <dbReference type="NCBI Taxonomy" id="312017"/>
    <lineage>
        <taxon>Eukaryota</taxon>
        <taxon>Sar</taxon>
        <taxon>Alveolata</taxon>
        <taxon>Ciliophora</taxon>
        <taxon>Intramacronucleata</taxon>
        <taxon>Oligohymenophorea</taxon>
        <taxon>Hymenostomatida</taxon>
        <taxon>Tetrahymenina</taxon>
        <taxon>Tetrahymenidae</taxon>
        <taxon>Tetrahymena</taxon>
    </lineage>
</organism>
<dbReference type="InterPro" id="IPR014710">
    <property type="entry name" value="RmlC-like_jellyroll"/>
</dbReference>
<dbReference type="InterPro" id="IPR000595">
    <property type="entry name" value="cNMP-bd_dom"/>
</dbReference>
<keyword evidence="5" id="KW-1185">Reference proteome</keyword>
<dbReference type="GO" id="GO:0005829">
    <property type="term" value="C:cytosol"/>
    <property type="evidence" value="ECO:0007669"/>
    <property type="project" value="TreeGrafter"/>
</dbReference>
<sequence>MNEKVIKSIQECQSYSAGETLPEQPFREVFNYLEQLDHFKKIKKLPNYFELMRLSIRSLNLQIFKRGEILVRQRDRGDKFFIILSGDVNVYVQHSTQTLKKMNAITKKVNLLQQQENVVNQEAIKELDYQFRLLQDVQQEDKELLQLTNDPMFVKYSSSQLQLLQIQQKQVQNNQKNEYSISQEAQKFFCKRVNQLKTNCTFGEFSLAKLGQRTASIIAKSQEVVTAWIPYELYNIIFDVEIKFRENFAKFIQQFFPKIGDTFGVQIAYFFQEKPLLRNQVVYREGDQVNELFYILEGNITLTKRLLSQESQESQSQDLTQTVREHQISQFKKKFEEKTIVILQQNQFFGYEQENAQHFFTAVCSATNTKIYKLNKYLLNQISDYNFHDILHKKSSESIKRYNERINFISQTQLNINQVLSSSTNKQSLPPQNNPFVEYQLDEKNSPLNQISLLRNSINQIALKKYHLKSKSIVSLNNSPHQSTTSLFQSPQSNDNKSLTERASAEFQRKSPLHLQNQNIINLKPIENNSYTNHNSSSVANISTTNLNNHSNCNLKTEVADEYAPKSEIFEYAETFSQVKKRLKLNKTKMLKKEQLPQFGNISHLNKLKQKLSISRLFSQKEEIQQTQKLCFQQSLPELSDENMLFGQNENFSIRNIPSLRFITESHVFSMNHTSPSSPTTLNSQNLLRSSVHEAQVEQTPQQNAYQIMSSNTQYPPIYQQLNYQEQQEEQISPKLNTKSNNQQQSSLLSTQKIPFENSINVSSVPRYSLETQDSSNNTSEINIFKSEKLQRGQSHSNLVSSLSISTPLQLSNKQSPMKGISQTQYQQLQKSNTITNDGKFSLYPVLTNNKFIQQVQQQQQQNIIQSQKFFKQNTSNQNTNSNEGFSIRKKVIQTYTTNQAKQNIKASQNTQNTEEISSISQQTNEEELSIAQKNMIKSITKLGEELLFDDNTTTSGMRISSPMKSIEEEKMKEDLSFFSEENIKLNTEPNYVHQRNATQHEEPIYKDKSYSPNFLSRRNKKFYSLKIIKSQVNQKINETDIPNNVQPQQSLYFFSSQCHPTNFKNLPQQKNENSNSSKSIDKKKMHFESPTRYEKLSTDLKPSIVISPAIKGLKSDTKLSKLPQSPISQRSSKSIEKLISLNQVEASSNSNYSSDQKLEQPHLHSQETLKYQVSQPVKHQQEIIDYQSTDKELNEYRNSVTSTEFSYPKQIYIVNRPTKLCPNDQSLSQKNELSPLSPKNKINLKSYEYQTSDEAYFTNICKEDLAQNDQFKIMLQPSSDFLLKKQKGYKETLRNYYNLHKQLKKSGKSSTSLKFEQKLLPLQLNQCITPKQEYLEQTCRNTQKNRIQIALSSTSRNNAKSSSLDSLNNLTSFQLANFSTNLKKLKKQNENQKNIHLVQKEQYTDSNYPLRISKINIFKEEPNTYQKQSIS</sequence>
<dbReference type="KEGG" id="tet:TTHERM_00279680"/>
<feature type="domain" description="Cyclic nucleotide-binding" evidence="3">
    <location>
        <begin position="255"/>
        <end position="305"/>
    </location>
</feature>
<feature type="region of interest" description="Disordered" evidence="2">
    <location>
        <begin position="1063"/>
        <end position="1095"/>
    </location>
</feature>
<dbReference type="GO" id="GO:0004862">
    <property type="term" value="F:cAMP-dependent protein kinase inhibitor activity"/>
    <property type="evidence" value="ECO:0007669"/>
    <property type="project" value="TreeGrafter"/>
</dbReference>
<protein>
    <submittedName>
        <fullName evidence="4">Cyclic nucleotide-binding domain protein</fullName>
    </submittedName>
</protein>
<evidence type="ECO:0000313" key="4">
    <source>
        <dbReference type="EMBL" id="EAR97883.2"/>
    </source>
</evidence>
<dbReference type="PANTHER" id="PTHR11635:SF152">
    <property type="entry name" value="CAMP-DEPENDENT PROTEIN KINASE TYPE I REGULATORY SUBUNIT-RELATED"/>
    <property type="match status" value="1"/>
</dbReference>
<reference evidence="5" key="1">
    <citation type="journal article" date="2006" name="PLoS Biol.">
        <title>Macronuclear genome sequence of the ciliate Tetrahymena thermophila, a model eukaryote.</title>
        <authorList>
            <person name="Eisen J.A."/>
            <person name="Coyne R.S."/>
            <person name="Wu M."/>
            <person name="Wu D."/>
            <person name="Thiagarajan M."/>
            <person name="Wortman J.R."/>
            <person name="Badger J.H."/>
            <person name="Ren Q."/>
            <person name="Amedeo P."/>
            <person name="Jones K.M."/>
            <person name="Tallon L.J."/>
            <person name="Delcher A.L."/>
            <person name="Salzberg S.L."/>
            <person name="Silva J.C."/>
            <person name="Haas B.J."/>
            <person name="Majoros W.H."/>
            <person name="Farzad M."/>
            <person name="Carlton J.M."/>
            <person name="Smith R.K. Jr."/>
            <person name="Garg J."/>
            <person name="Pearlman R.E."/>
            <person name="Karrer K.M."/>
            <person name="Sun L."/>
            <person name="Manning G."/>
            <person name="Elde N.C."/>
            <person name="Turkewitz A.P."/>
            <person name="Asai D.J."/>
            <person name="Wilkes D.E."/>
            <person name="Wang Y."/>
            <person name="Cai H."/>
            <person name="Collins K."/>
            <person name="Stewart B.A."/>
            <person name="Lee S.R."/>
            <person name="Wilamowska K."/>
            <person name="Weinberg Z."/>
            <person name="Ruzzo W.L."/>
            <person name="Wloga D."/>
            <person name="Gaertig J."/>
            <person name="Frankel J."/>
            <person name="Tsao C.-C."/>
            <person name="Gorovsky M.A."/>
            <person name="Keeling P.J."/>
            <person name="Waller R.F."/>
            <person name="Patron N.J."/>
            <person name="Cherry J.M."/>
            <person name="Stover N.A."/>
            <person name="Krieger C.J."/>
            <person name="del Toro C."/>
            <person name="Ryder H.F."/>
            <person name="Williamson S.C."/>
            <person name="Barbeau R.A."/>
            <person name="Hamilton E.P."/>
            <person name="Orias E."/>
        </authorList>
    </citation>
    <scope>NUCLEOTIDE SEQUENCE [LARGE SCALE GENOMIC DNA]</scope>
    <source>
        <strain evidence="5">SB210</strain>
    </source>
</reference>
<dbReference type="PANTHER" id="PTHR11635">
    <property type="entry name" value="CAMP-DEPENDENT PROTEIN KINASE REGULATORY CHAIN"/>
    <property type="match status" value="1"/>
</dbReference>
<feature type="domain" description="Cyclic nucleotide-binding" evidence="3">
    <location>
        <begin position="56"/>
        <end position="93"/>
    </location>
</feature>
<feature type="region of interest" description="Disordered" evidence="2">
    <location>
        <begin position="904"/>
        <end position="925"/>
    </location>
</feature>
<feature type="compositionally biased region" description="Basic and acidic residues" evidence="2">
    <location>
        <begin position="1080"/>
        <end position="1095"/>
    </location>
</feature>
<dbReference type="GO" id="GO:0030552">
    <property type="term" value="F:cAMP binding"/>
    <property type="evidence" value="ECO:0007669"/>
    <property type="project" value="TreeGrafter"/>
</dbReference>
<name>I7LVC8_TETTS</name>